<keyword evidence="4 6" id="KW-1133">Transmembrane helix</keyword>
<dbReference type="InterPro" id="IPR000175">
    <property type="entry name" value="Na/ntran_symport"/>
</dbReference>
<dbReference type="SUPFAM" id="SSF161070">
    <property type="entry name" value="SNF-like"/>
    <property type="match status" value="1"/>
</dbReference>
<dbReference type="PANTHER" id="PTHR42948">
    <property type="entry name" value="TRANSPORTER"/>
    <property type="match status" value="1"/>
</dbReference>
<sequence>MPAAFDAMPLGSLFAGLFFVIVAIAAVTSAVSLLEVPVTYLIERKRWSRVKAATIVTISCLAVGFPSAVSVGGTLPGLEWQGKTFFDWVDFITSNIVLPVGGLIVTLFVGYAWKRAADEAGLTGWWLRIWLAALRYVAPILIVLIFLHSSGLLKL</sequence>
<evidence type="ECO:0000256" key="6">
    <source>
        <dbReference type="SAM" id="Phobius"/>
    </source>
</evidence>
<evidence type="ECO:0000256" key="5">
    <source>
        <dbReference type="ARBA" id="ARBA00023136"/>
    </source>
</evidence>
<dbReference type="InterPro" id="IPR037272">
    <property type="entry name" value="SNS_sf"/>
</dbReference>
<evidence type="ECO:0000313" key="8">
    <source>
        <dbReference type="Proteomes" id="UP000680304"/>
    </source>
</evidence>
<evidence type="ECO:0000256" key="2">
    <source>
        <dbReference type="ARBA" id="ARBA00022448"/>
    </source>
</evidence>
<feature type="transmembrane region" description="Helical" evidence="6">
    <location>
        <begin position="12"/>
        <end position="40"/>
    </location>
</feature>
<dbReference type="PANTHER" id="PTHR42948:SF1">
    <property type="entry name" value="TRANSPORTER"/>
    <property type="match status" value="1"/>
</dbReference>
<keyword evidence="5 6" id="KW-0472">Membrane</keyword>
<keyword evidence="3 6" id="KW-0812">Transmembrane</keyword>
<evidence type="ECO:0000256" key="1">
    <source>
        <dbReference type="ARBA" id="ARBA00004141"/>
    </source>
</evidence>
<accession>A0ABQ4NDT3</accession>
<comment type="subcellular location">
    <subcellularLocation>
        <location evidence="1">Membrane</location>
        <topology evidence="1">Multi-pass membrane protein</topology>
    </subcellularLocation>
</comment>
<comment type="caution">
    <text evidence="7">The sequence shown here is derived from an EMBL/GenBank/DDBJ whole genome shotgun (WGS) entry which is preliminary data.</text>
</comment>
<protein>
    <recommendedName>
        <fullName evidence="9">Sodium-dependent transporter</fullName>
    </recommendedName>
</protein>
<dbReference type="PROSITE" id="PS50267">
    <property type="entry name" value="NA_NEUROTRAN_SYMP_3"/>
    <property type="match status" value="1"/>
</dbReference>
<evidence type="ECO:0008006" key="9">
    <source>
        <dbReference type="Google" id="ProtNLM"/>
    </source>
</evidence>
<keyword evidence="8" id="KW-1185">Reference proteome</keyword>
<proteinExistence type="predicted"/>
<evidence type="ECO:0000313" key="7">
    <source>
        <dbReference type="EMBL" id="GIQ66340.1"/>
    </source>
</evidence>
<feature type="transmembrane region" description="Helical" evidence="6">
    <location>
        <begin position="125"/>
        <end position="147"/>
    </location>
</feature>
<reference evidence="7 8" key="1">
    <citation type="submission" date="2021-04" db="EMBL/GenBank/DDBJ databases">
        <title>Draft genome sequence of Paenibacillus cisolokensis, LC2-13A.</title>
        <authorList>
            <person name="Uke A."/>
            <person name="Chhe C."/>
            <person name="Baramee S."/>
            <person name="Kosugi A."/>
        </authorList>
    </citation>
    <scope>NUCLEOTIDE SEQUENCE [LARGE SCALE GENOMIC DNA]</scope>
    <source>
        <strain evidence="7 8">LC2-13A</strain>
    </source>
</reference>
<dbReference type="EMBL" id="BOVJ01000174">
    <property type="protein sequence ID" value="GIQ66340.1"/>
    <property type="molecule type" value="Genomic_DNA"/>
</dbReference>
<feature type="transmembrane region" description="Helical" evidence="6">
    <location>
        <begin position="52"/>
        <end position="71"/>
    </location>
</feature>
<keyword evidence="2" id="KW-0813">Transport</keyword>
<feature type="transmembrane region" description="Helical" evidence="6">
    <location>
        <begin position="91"/>
        <end position="113"/>
    </location>
</feature>
<dbReference type="Proteomes" id="UP000680304">
    <property type="component" value="Unassembled WGS sequence"/>
</dbReference>
<evidence type="ECO:0000256" key="3">
    <source>
        <dbReference type="ARBA" id="ARBA00022692"/>
    </source>
</evidence>
<evidence type="ECO:0000256" key="4">
    <source>
        <dbReference type="ARBA" id="ARBA00022989"/>
    </source>
</evidence>
<gene>
    <name evidence="7" type="ORF">PACILC2_49080</name>
</gene>
<organism evidence="7 8">
    <name type="scientific">Paenibacillus cisolokensis</name>
    <dbReference type="NCBI Taxonomy" id="1658519"/>
    <lineage>
        <taxon>Bacteria</taxon>
        <taxon>Bacillati</taxon>
        <taxon>Bacillota</taxon>
        <taxon>Bacilli</taxon>
        <taxon>Bacillales</taxon>
        <taxon>Paenibacillaceae</taxon>
        <taxon>Paenibacillus</taxon>
    </lineage>
</organism>
<name>A0ABQ4NDT3_9BACL</name>